<dbReference type="Pfam" id="PF01844">
    <property type="entry name" value="HNH"/>
    <property type="match status" value="1"/>
</dbReference>
<dbReference type="Gene3D" id="1.10.30.50">
    <property type="match status" value="1"/>
</dbReference>
<gene>
    <name evidence="2" type="ORF">H6F41_00360</name>
</gene>
<keyword evidence="2" id="KW-0378">Hydrolase</keyword>
<dbReference type="RefSeq" id="WP_190401483.1">
    <property type="nucleotide sequence ID" value="NZ_JACJQB010000001.1"/>
</dbReference>
<dbReference type="PANTHER" id="PTHR33877">
    <property type="entry name" value="SLL1193 PROTEIN"/>
    <property type="match status" value="1"/>
</dbReference>
<organism evidence="2 3">
    <name type="scientific">Pseudanabaena mucicola FACHB-723</name>
    <dbReference type="NCBI Taxonomy" id="2692860"/>
    <lineage>
        <taxon>Bacteria</taxon>
        <taxon>Bacillati</taxon>
        <taxon>Cyanobacteriota</taxon>
        <taxon>Cyanophyceae</taxon>
        <taxon>Pseudanabaenales</taxon>
        <taxon>Pseudanabaenaceae</taxon>
        <taxon>Pseudanabaena</taxon>
    </lineage>
</organism>
<comment type="caution">
    <text evidence="2">The sequence shown here is derived from an EMBL/GenBank/DDBJ whole genome shotgun (WGS) entry which is preliminary data.</text>
</comment>
<sequence length="150" mass="17277">MPIPDAIRQIVRELAKFVCEYCHSSERLSASRFTLDHLIPVSLGGLDDIDNLALACRRCNERRYNFVEAIDPQTQEVVPIFNPRKQYWSEHFVWANNSTEIKGITAVGRATCDRLDLNDLRYPQEDSIRATRLFWTQTGLHPPEGDICEV</sequence>
<reference evidence="2 3" key="1">
    <citation type="journal article" date="2020" name="ISME J.">
        <title>Comparative genomics reveals insights into cyanobacterial evolution and habitat adaptation.</title>
        <authorList>
            <person name="Chen M.Y."/>
            <person name="Teng W.K."/>
            <person name="Zhao L."/>
            <person name="Hu C.X."/>
            <person name="Zhou Y.K."/>
            <person name="Han B.P."/>
            <person name="Song L.R."/>
            <person name="Shu W.S."/>
        </authorList>
    </citation>
    <scope>NUCLEOTIDE SEQUENCE [LARGE SCALE GENOMIC DNA]</scope>
    <source>
        <strain evidence="2 3">FACHB-723</strain>
    </source>
</reference>
<dbReference type="SMART" id="SM00507">
    <property type="entry name" value="HNHc"/>
    <property type="match status" value="1"/>
</dbReference>
<dbReference type="Proteomes" id="UP000642094">
    <property type="component" value="Unassembled WGS sequence"/>
</dbReference>
<keyword evidence="2" id="KW-0255">Endonuclease</keyword>
<evidence type="ECO:0000313" key="2">
    <source>
        <dbReference type="EMBL" id="MBD2186591.1"/>
    </source>
</evidence>
<dbReference type="InterPro" id="IPR002711">
    <property type="entry name" value="HNH"/>
</dbReference>
<dbReference type="EMBL" id="JACJQB010000001">
    <property type="protein sequence ID" value="MBD2186591.1"/>
    <property type="molecule type" value="Genomic_DNA"/>
</dbReference>
<dbReference type="CDD" id="cd00085">
    <property type="entry name" value="HNHc"/>
    <property type="match status" value="1"/>
</dbReference>
<protein>
    <submittedName>
        <fullName evidence="2">HNH endonuclease</fullName>
    </submittedName>
</protein>
<accession>A0ABR7ZRR0</accession>
<name>A0ABR7ZRR0_9CYAN</name>
<keyword evidence="3" id="KW-1185">Reference proteome</keyword>
<dbReference type="InterPro" id="IPR052892">
    <property type="entry name" value="NA-targeting_endonuclease"/>
</dbReference>
<evidence type="ECO:0000313" key="3">
    <source>
        <dbReference type="Proteomes" id="UP000642094"/>
    </source>
</evidence>
<evidence type="ECO:0000259" key="1">
    <source>
        <dbReference type="SMART" id="SM00507"/>
    </source>
</evidence>
<dbReference type="GO" id="GO:0004519">
    <property type="term" value="F:endonuclease activity"/>
    <property type="evidence" value="ECO:0007669"/>
    <property type="project" value="UniProtKB-KW"/>
</dbReference>
<keyword evidence="2" id="KW-0540">Nuclease</keyword>
<dbReference type="PANTHER" id="PTHR33877:SF1">
    <property type="entry name" value="TYPE IV METHYL-DIRECTED RESTRICTION ENZYME ECOKMCRA"/>
    <property type="match status" value="1"/>
</dbReference>
<proteinExistence type="predicted"/>
<dbReference type="InterPro" id="IPR003615">
    <property type="entry name" value="HNH_nuc"/>
</dbReference>
<feature type="domain" description="HNH nuclease" evidence="1">
    <location>
        <begin position="6"/>
        <end position="61"/>
    </location>
</feature>